<name>A0A219VH82_9CAUD</name>
<sequence length="122" mass="12164">MTPTFIKSFRALAAVAGYLIVKAGVDGVAVATSETDPLIGAADSMGAPADGMLDVVQGGHGEVRAGGTFAFGDPLTADAQGRAVKAVPAAGKLVRIIGFAMQDADENDVVPYLFAPGCIAAA</sequence>
<evidence type="ECO:0000313" key="2">
    <source>
        <dbReference type="Proteomes" id="UP000226413"/>
    </source>
</evidence>
<dbReference type="Proteomes" id="UP000226413">
    <property type="component" value="Segment"/>
</dbReference>
<dbReference type="EMBL" id="KX669658">
    <property type="protein sequence ID" value="AOT25314.1"/>
    <property type="molecule type" value="Genomic_DNA"/>
</dbReference>
<evidence type="ECO:0000313" key="1">
    <source>
        <dbReference type="EMBL" id="AOT25314.1"/>
    </source>
</evidence>
<gene>
    <name evidence="1" type="ORF">POA1180_06</name>
</gene>
<proteinExistence type="predicted"/>
<protein>
    <submittedName>
        <fullName evidence="1">Uncharacterized protein</fullName>
    </submittedName>
</protein>
<accession>A0A219VH82</accession>
<reference evidence="1 2" key="1">
    <citation type="journal article" date="2017" name="Front. Microbiol.">
        <title>Prevalence, Host Range, and Comparative Genomic Analysis of Temperate Ochrobactrum Phages.</title>
        <authorList>
            <person name="Jackel C."/>
            <person name="Hertwig S."/>
            <person name="Scholz H.C."/>
            <person name="Nockler K."/>
            <person name="Reetz J."/>
            <person name="Hammerl J.A."/>
        </authorList>
    </citation>
    <scope>NUCLEOTIDE SEQUENCE [LARGE SCALE GENOMIC DNA]</scope>
</reference>
<keyword evidence="2" id="KW-1185">Reference proteome</keyword>
<organism evidence="1 2">
    <name type="scientific">Ochrobactrum phage POA1180</name>
    <dbReference type="NCBI Taxonomy" id="1897640"/>
    <lineage>
        <taxon>Viruses</taxon>
        <taxon>Duplodnaviria</taxon>
        <taxon>Heunggongvirae</taxon>
        <taxon>Uroviricota</taxon>
        <taxon>Caudoviricetes</taxon>
        <taxon>Abaiavirus</taxon>
        <taxon>Abaiavirus POA1180</taxon>
    </lineage>
</organism>